<dbReference type="Pfam" id="PF02771">
    <property type="entry name" value="Acyl-CoA_dh_N"/>
    <property type="match status" value="1"/>
</dbReference>
<gene>
    <name evidence="9" type="ORF">KCQ71_05330</name>
</gene>
<dbReference type="RefSeq" id="WP_223403621.1">
    <property type="nucleotide sequence ID" value="NZ_JAGSHT010000005.1"/>
</dbReference>
<dbReference type="InterPro" id="IPR006089">
    <property type="entry name" value="Acyl-CoA_DH_CS"/>
</dbReference>
<evidence type="ECO:0000256" key="5">
    <source>
        <dbReference type="RuleBase" id="RU362125"/>
    </source>
</evidence>
<keyword evidence="4 5" id="KW-0274">FAD</keyword>
<reference evidence="9 10" key="1">
    <citation type="submission" date="2021-04" db="EMBL/GenBank/DDBJ databases">
        <title>Ruania sp. nov., isolated from sandy soil of mangrove forest.</title>
        <authorList>
            <person name="Ge X."/>
            <person name="Huang R."/>
            <person name="Liu W."/>
        </authorList>
    </citation>
    <scope>NUCLEOTIDE SEQUENCE [LARGE SCALE GENOMIC DNA]</scope>
    <source>
        <strain evidence="9 10">N2-46</strain>
    </source>
</reference>
<evidence type="ECO:0000259" key="7">
    <source>
        <dbReference type="Pfam" id="PF02770"/>
    </source>
</evidence>
<dbReference type="InterPro" id="IPR036250">
    <property type="entry name" value="AcylCo_DH-like_C"/>
</dbReference>
<dbReference type="SUPFAM" id="SSF47203">
    <property type="entry name" value="Acyl-CoA dehydrogenase C-terminal domain-like"/>
    <property type="match status" value="1"/>
</dbReference>
<comment type="similarity">
    <text evidence="2 5">Belongs to the acyl-CoA dehydrogenase family.</text>
</comment>
<evidence type="ECO:0000256" key="4">
    <source>
        <dbReference type="ARBA" id="ARBA00022827"/>
    </source>
</evidence>
<dbReference type="PROSITE" id="PS00072">
    <property type="entry name" value="ACYL_COA_DH_1"/>
    <property type="match status" value="1"/>
</dbReference>
<comment type="cofactor">
    <cofactor evidence="1 5">
        <name>FAD</name>
        <dbReference type="ChEBI" id="CHEBI:57692"/>
    </cofactor>
</comment>
<dbReference type="InterPro" id="IPR046373">
    <property type="entry name" value="Acyl-CoA_Oxase/DH_mid-dom_sf"/>
</dbReference>
<dbReference type="SUPFAM" id="SSF56645">
    <property type="entry name" value="Acyl-CoA dehydrogenase NM domain-like"/>
    <property type="match status" value="1"/>
</dbReference>
<dbReference type="InterPro" id="IPR013786">
    <property type="entry name" value="AcylCoA_DH/ox_N"/>
</dbReference>
<proteinExistence type="inferred from homology"/>
<dbReference type="Gene3D" id="1.20.140.10">
    <property type="entry name" value="Butyryl-CoA Dehydrogenase, subunit A, domain 3"/>
    <property type="match status" value="1"/>
</dbReference>
<keyword evidence="5" id="KW-0560">Oxidoreductase</keyword>
<feature type="domain" description="Acyl-CoA dehydrogenase/oxidase N-terminal" evidence="8">
    <location>
        <begin position="3"/>
        <end position="107"/>
    </location>
</feature>
<comment type="caution">
    <text evidence="9">The sequence shown here is derived from an EMBL/GenBank/DDBJ whole genome shotgun (WGS) entry which is preliminary data.</text>
</comment>
<evidence type="ECO:0000256" key="2">
    <source>
        <dbReference type="ARBA" id="ARBA00009347"/>
    </source>
</evidence>
<dbReference type="CDD" id="cd00567">
    <property type="entry name" value="ACAD"/>
    <property type="match status" value="1"/>
</dbReference>
<dbReference type="EMBL" id="JAGSHT010000005">
    <property type="protein sequence ID" value="MBZ2195565.1"/>
    <property type="molecule type" value="Genomic_DNA"/>
</dbReference>
<dbReference type="InterPro" id="IPR006091">
    <property type="entry name" value="Acyl-CoA_Oxase/DH_mid-dom"/>
</dbReference>
<evidence type="ECO:0000256" key="3">
    <source>
        <dbReference type="ARBA" id="ARBA00022630"/>
    </source>
</evidence>
<sequence length="384" mass="41135">MKILDDLDEMIATTLAPRAAEIDATAQFPQDVVDAAAKIGLQRVLVGQGGALDVSRATIVHEISERLAMHSMASAVAISNGRLATYLLLKYAPVDVIERWVEPTLSGRAFGAFAITEQHAGSDVRGMTTLATRYGDEYILTGAKSWVGYAPNGHYAIVLAKEETTDRDAAMVALVVDTSLPGVTQAHGPQFSGLRGMTNGTLTFDKVRVPAGSRLDVDGFGGMMDGLNLARIDAASYACGLLRGALQASIERAATRQAFGRPLGHLPSIQSKIGRMAADYRAARELTRLASESFAEGNGGDQDIISMAKMFASDAARRHTDEAVQIFGAEGIVTSSWVNRLNRDAKVTQIFDGTSEIHETMLGRRAVRAFSRGEPLESFLVHVP</sequence>
<dbReference type="PANTHER" id="PTHR43884:SF12">
    <property type="entry name" value="ISOVALERYL-COA DEHYDROGENASE, MITOCHONDRIAL-RELATED"/>
    <property type="match status" value="1"/>
</dbReference>
<dbReference type="Pfam" id="PF02770">
    <property type="entry name" value="Acyl-CoA_dh_M"/>
    <property type="match status" value="1"/>
</dbReference>
<evidence type="ECO:0000313" key="10">
    <source>
        <dbReference type="Proteomes" id="UP000826651"/>
    </source>
</evidence>
<name>A0ABS7S751_9MICO</name>
<keyword evidence="10" id="KW-1185">Reference proteome</keyword>
<feature type="domain" description="Acyl-CoA oxidase/dehydrogenase middle" evidence="7">
    <location>
        <begin position="112"/>
        <end position="207"/>
    </location>
</feature>
<organism evidence="9 10">
    <name type="scientific">Occultella gossypii</name>
    <dbReference type="NCBI Taxonomy" id="2800820"/>
    <lineage>
        <taxon>Bacteria</taxon>
        <taxon>Bacillati</taxon>
        <taxon>Actinomycetota</taxon>
        <taxon>Actinomycetes</taxon>
        <taxon>Micrococcales</taxon>
        <taxon>Ruaniaceae</taxon>
        <taxon>Occultella</taxon>
    </lineage>
</organism>
<feature type="domain" description="Acyl-CoA dehydrogenase/oxidase C-terminal" evidence="6">
    <location>
        <begin position="218"/>
        <end position="366"/>
    </location>
</feature>
<dbReference type="InterPro" id="IPR009100">
    <property type="entry name" value="AcylCoA_DH/oxidase_NM_dom_sf"/>
</dbReference>
<dbReference type="Gene3D" id="2.40.110.10">
    <property type="entry name" value="Butyryl-CoA Dehydrogenase, subunit A, domain 2"/>
    <property type="match status" value="1"/>
</dbReference>
<evidence type="ECO:0000313" key="9">
    <source>
        <dbReference type="EMBL" id="MBZ2195565.1"/>
    </source>
</evidence>
<dbReference type="InterPro" id="IPR009075">
    <property type="entry name" value="AcylCo_DH/oxidase_C"/>
</dbReference>
<dbReference type="Gene3D" id="1.10.540.10">
    <property type="entry name" value="Acyl-CoA dehydrogenase/oxidase, N-terminal domain"/>
    <property type="match status" value="1"/>
</dbReference>
<protein>
    <submittedName>
        <fullName evidence="9">Acyl-CoA/acyl-ACP dehydrogenase</fullName>
    </submittedName>
</protein>
<evidence type="ECO:0000256" key="1">
    <source>
        <dbReference type="ARBA" id="ARBA00001974"/>
    </source>
</evidence>
<accession>A0ABS7S751</accession>
<dbReference type="InterPro" id="IPR037069">
    <property type="entry name" value="AcylCoA_DH/ox_N_sf"/>
</dbReference>
<evidence type="ECO:0000259" key="6">
    <source>
        <dbReference type="Pfam" id="PF00441"/>
    </source>
</evidence>
<dbReference type="Pfam" id="PF00441">
    <property type="entry name" value="Acyl-CoA_dh_1"/>
    <property type="match status" value="1"/>
</dbReference>
<dbReference type="Proteomes" id="UP000826651">
    <property type="component" value="Unassembled WGS sequence"/>
</dbReference>
<dbReference type="PANTHER" id="PTHR43884">
    <property type="entry name" value="ACYL-COA DEHYDROGENASE"/>
    <property type="match status" value="1"/>
</dbReference>
<keyword evidence="3 5" id="KW-0285">Flavoprotein</keyword>
<evidence type="ECO:0000259" key="8">
    <source>
        <dbReference type="Pfam" id="PF02771"/>
    </source>
</evidence>